<dbReference type="Pfam" id="PF00534">
    <property type="entry name" value="Glycos_transf_1"/>
    <property type="match status" value="1"/>
</dbReference>
<keyword evidence="3" id="KW-0808">Transferase</keyword>
<dbReference type="InterPro" id="IPR001296">
    <property type="entry name" value="Glyco_trans_1"/>
</dbReference>
<accession>A0A4Q7Z0D6</accession>
<dbReference type="GO" id="GO:0016757">
    <property type="term" value="F:glycosyltransferase activity"/>
    <property type="evidence" value="ECO:0007669"/>
    <property type="project" value="InterPro"/>
</dbReference>
<name>A0A4Q7Z0D6_9BACT</name>
<dbReference type="Proteomes" id="UP000292958">
    <property type="component" value="Unassembled WGS sequence"/>
</dbReference>
<dbReference type="SUPFAM" id="SSF48208">
    <property type="entry name" value="Six-hairpin glycosidases"/>
    <property type="match status" value="1"/>
</dbReference>
<dbReference type="GO" id="GO:0005975">
    <property type="term" value="P:carbohydrate metabolic process"/>
    <property type="evidence" value="ECO:0007669"/>
    <property type="project" value="InterPro"/>
</dbReference>
<dbReference type="EMBL" id="SHKW01000001">
    <property type="protein sequence ID" value="RZU43041.1"/>
    <property type="molecule type" value="Genomic_DNA"/>
</dbReference>
<proteinExistence type="predicted"/>
<dbReference type="Gene3D" id="3.40.50.2000">
    <property type="entry name" value="Glycogen Phosphorylase B"/>
    <property type="match status" value="2"/>
</dbReference>
<evidence type="ECO:0000259" key="1">
    <source>
        <dbReference type="Pfam" id="PF00534"/>
    </source>
</evidence>
<feature type="domain" description="Glycosyl transferase family 1" evidence="1">
    <location>
        <begin position="203"/>
        <end position="372"/>
    </location>
</feature>
<feature type="domain" description="Glycosyltransferase subfamily 4-like N-terminal" evidence="2">
    <location>
        <begin position="111"/>
        <end position="186"/>
    </location>
</feature>
<keyword evidence="4" id="KW-1185">Reference proteome</keyword>
<dbReference type="InterPro" id="IPR028098">
    <property type="entry name" value="Glyco_trans_4-like_N"/>
</dbReference>
<dbReference type="Pfam" id="PF13439">
    <property type="entry name" value="Glyco_transf_4"/>
    <property type="match status" value="1"/>
</dbReference>
<protein>
    <submittedName>
        <fullName evidence="3">Glycosyltransferase involved in cell wall biosynthesis</fullName>
    </submittedName>
</protein>
<evidence type="ECO:0000313" key="3">
    <source>
        <dbReference type="EMBL" id="RZU43041.1"/>
    </source>
</evidence>
<organism evidence="3 4">
    <name type="scientific">Edaphobacter modestus</name>
    <dbReference type="NCBI Taxonomy" id="388466"/>
    <lineage>
        <taxon>Bacteria</taxon>
        <taxon>Pseudomonadati</taxon>
        <taxon>Acidobacteriota</taxon>
        <taxon>Terriglobia</taxon>
        <taxon>Terriglobales</taxon>
        <taxon>Acidobacteriaceae</taxon>
        <taxon>Edaphobacter</taxon>
    </lineage>
</organism>
<reference evidence="3 4" key="1">
    <citation type="submission" date="2019-02" db="EMBL/GenBank/DDBJ databases">
        <title>Genomic Encyclopedia of Archaeal and Bacterial Type Strains, Phase II (KMG-II): from individual species to whole genera.</title>
        <authorList>
            <person name="Goeker M."/>
        </authorList>
    </citation>
    <scope>NUCLEOTIDE SEQUENCE [LARGE SCALE GENOMIC DNA]</scope>
    <source>
        <strain evidence="3 4">DSM 18101</strain>
    </source>
</reference>
<dbReference type="SUPFAM" id="SSF53756">
    <property type="entry name" value="UDP-Glycosyltransferase/glycogen phosphorylase"/>
    <property type="match status" value="1"/>
</dbReference>
<sequence length="778" mass="86704">MSFSRSSEPEEDSAVLPLPTRLAFVGNYLPRQCGIATFTTDLCTAIADRYGSARLFAIPVNDPDSTYDYPERVRLELTQEDKSSYERGAEFLNFNGNDLVCLQHEYGIFGGPAGSHVLALLRKLKMPLVTTLHTVLSDPDANQRAVLEEIAHLSDRLIVMSEHASTLLREVYGVPSGKIDLIPHGVPDFPFTDPNYFKDLFGTQGKPVLLTFGLLSPNKGIENVICALPRILEEHEDVVYIVSGATHPHIRRFEGEKYREGLQALAEELGVSSHVIFNNRFVSSEELIEHVGSADIYITPYRQEAQVVSGTLAIALGAGKAIISTPYWYAKELLADGRGVIVPFNDPDSIAEATIKLLDNDAERHAMRKRAYLHSRGTTWQKTAQAYMASFQRARIERMLRPRPALQDLFVPKATDRLPKLSTAHLSKMTDDTGILQHAIFSLPNCNEGYTTDDNARALIVATMLKDSLPSGSSDEHATLSHRYLAFLWLAFHDKTGRFRNFLSYGREWQEEVGSEDSHGRALWALGTVLGNSEDAGLRGAAGRLFEASASVTLTFTSPRAWAFSILGMQAYLDWFPGDRVIQDSRNVLANRLLTAYEHTQSESWQWFEKSLSYSNARLSQALLIAGWRSKNARMIEAGFESLRWLVAEQHRGHDVVFVPIGSRGFAVAGGIKARFDQQPVEACATIAACVLAYQITHEQQWLEEAWCAFRWFLGENDLQVPLYDAVTGGCKDGLHPDRVNENQGAESTLSFLMALLEMQNIEITNVENLNQETSVSI</sequence>
<dbReference type="CDD" id="cd03822">
    <property type="entry name" value="GT4_mannosyltransferase-like"/>
    <property type="match status" value="1"/>
</dbReference>
<comment type="caution">
    <text evidence="3">The sequence shown here is derived from an EMBL/GenBank/DDBJ whole genome shotgun (WGS) entry which is preliminary data.</text>
</comment>
<dbReference type="InterPro" id="IPR008928">
    <property type="entry name" value="6-hairpin_glycosidase_sf"/>
</dbReference>
<dbReference type="RefSeq" id="WP_165420191.1">
    <property type="nucleotide sequence ID" value="NZ_SHKW01000001.1"/>
</dbReference>
<dbReference type="AlphaFoldDB" id="A0A4Q7Z0D6"/>
<evidence type="ECO:0000259" key="2">
    <source>
        <dbReference type="Pfam" id="PF13439"/>
    </source>
</evidence>
<dbReference type="PANTHER" id="PTHR12526:SF572">
    <property type="entry name" value="BLL5144 PROTEIN"/>
    <property type="match status" value="1"/>
</dbReference>
<dbReference type="PANTHER" id="PTHR12526">
    <property type="entry name" value="GLYCOSYLTRANSFERASE"/>
    <property type="match status" value="1"/>
</dbReference>
<evidence type="ECO:0000313" key="4">
    <source>
        <dbReference type="Proteomes" id="UP000292958"/>
    </source>
</evidence>
<gene>
    <name evidence="3" type="ORF">BDD14_4648</name>
</gene>